<dbReference type="InterPro" id="IPR051560">
    <property type="entry name" value="MAM_domain-containing"/>
</dbReference>
<dbReference type="PANTHER" id="PTHR23282:SF101">
    <property type="entry name" value="MAM DOMAIN-CONTAINING PROTEIN"/>
    <property type="match status" value="1"/>
</dbReference>
<dbReference type="STRING" id="32507.ENSNBRP00000014066"/>
<dbReference type="Proteomes" id="UP000261580">
    <property type="component" value="Unassembled WGS sequence"/>
</dbReference>
<sequence>MFGATVGSLKMFLQTSWQKSGNQGDEWLQVQSHVNVQKVHQVVLEAAVGGEAGDIAIDDISLSPGACDFEDGSCNWEQQAAGDSEWIRHQGYTHNPYTGPESDHTTSTPTGHYFYKGSCVQLWYHMYGKGMGTLNVYQQSEDGKEALIFSQTGDQGLLWRFAQASLLPRLHPYRSQIVVEGVKAGPTQEGDMAIDDVQLTDDQCLPRGFCDFEDTMCSWSNLGEGVDQGDWLRGSGGSPNPHTGPSVDHTTKSTQHYVYVDSFVGEWGVSSFLVSDVLQPSTRGHCLTFWYHMYGNHVGTLRVYINNKMQAGGDEVGLLKWTETGNKGEKWQMANVSVTHDEAFWVLLSL</sequence>
<evidence type="ECO:0000259" key="2">
    <source>
        <dbReference type="PROSITE" id="PS50060"/>
    </source>
</evidence>
<feature type="domain" description="MAM" evidence="2">
    <location>
        <begin position="17"/>
        <end position="69"/>
    </location>
</feature>
<dbReference type="InterPro" id="IPR000998">
    <property type="entry name" value="MAM_dom"/>
</dbReference>
<dbReference type="PROSITE" id="PS50060">
    <property type="entry name" value="MAM_2"/>
    <property type="match status" value="3"/>
</dbReference>
<dbReference type="PANTHER" id="PTHR23282">
    <property type="entry name" value="APICAL ENDOSOMAL GLYCOPROTEIN PRECURSOR"/>
    <property type="match status" value="1"/>
</dbReference>
<feature type="domain" description="MAM" evidence="2">
    <location>
        <begin position="65"/>
        <end position="206"/>
    </location>
</feature>
<keyword evidence="4" id="KW-1185">Reference proteome</keyword>
<dbReference type="Pfam" id="PF00629">
    <property type="entry name" value="MAM"/>
    <property type="match status" value="3"/>
</dbReference>
<dbReference type="GO" id="GO:0016020">
    <property type="term" value="C:membrane"/>
    <property type="evidence" value="ECO:0007669"/>
    <property type="project" value="InterPro"/>
</dbReference>
<dbReference type="SMART" id="SM00137">
    <property type="entry name" value="MAM"/>
    <property type="match status" value="2"/>
</dbReference>
<reference evidence="3" key="1">
    <citation type="submission" date="2025-08" db="UniProtKB">
        <authorList>
            <consortium name="Ensembl"/>
        </authorList>
    </citation>
    <scope>IDENTIFICATION</scope>
</reference>
<evidence type="ECO:0000313" key="3">
    <source>
        <dbReference type="Ensembl" id="ENSNBRP00000014066.1"/>
    </source>
</evidence>
<dbReference type="AlphaFoldDB" id="A0A3Q4GXT5"/>
<name>A0A3Q4GXT5_NEOBR</name>
<dbReference type="GeneTree" id="ENSGT00940000164732"/>
<dbReference type="InterPro" id="IPR013320">
    <property type="entry name" value="ConA-like_dom_sf"/>
</dbReference>
<dbReference type="OMA" id="TMCSWSN"/>
<organism evidence="3 4">
    <name type="scientific">Neolamprologus brichardi</name>
    <name type="common">Fairy cichlid</name>
    <name type="synonym">Lamprologus brichardi</name>
    <dbReference type="NCBI Taxonomy" id="32507"/>
    <lineage>
        <taxon>Eukaryota</taxon>
        <taxon>Metazoa</taxon>
        <taxon>Chordata</taxon>
        <taxon>Craniata</taxon>
        <taxon>Vertebrata</taxon>
        <taxon>Euteleostomi</taxon>
        <taxon>Actinopterygii</taxon>
        <taxon>Neopterygii</taxon>
        <taxon>Teleostei</taxon>
        <taxon>Neoteleostei</taxon>
        <taxon>Acanthomorphata</taxon>
        <taxon>Ovalentaria</taxon>
        <taxon>Cichlomorphae</taxon>
        <taxon>Cichliformes</taxon>
        <taxon>Cichlidae</taxon>
        <taxon>African cichlids</taxon>
        <taxon>Pseudocrenilabrinae</taxon>
        <taxon>Lamprologini</taxon>
        <taxon>Neolamprologus</taxon>
    </lineage>
</organism>
<accession>A0A3Q4GXT5</accession>
<evidence type="ECO:0000313" key="4">
    <source>
        <dbReference type="Proteomes" id="UP000261580"/>
    </source>
</evidence>
<evidence type="ECO:0000256" key="1">
    <source>
        <dbReference type="SAM" id="MobiDB-lite"/>
    </source>
</evidence>
<dbReference type="Gene3D" id="2.60.120.200">
    <property type="match status" value="4"/>
</dbReference>
<proteinExistence type="predicted"/>
<feature type="region of interest" description="Disordered" evidence="1">
    <location>
        <begin position="230"/>
        <end position="250"/>
    </location>
</feature>
<feature type="domain" description="MAM" evidence="2">
    <location>
        <begin position="208"/>
        <end position="350"/>
    </location>
</feature>
<dbReference type="Ensembl" id="ENSNBRT00000014449.1">
    <property type="protein sequence ID" value="ENSNBRP00000014066.1"/>
    <property type="gene ID" value="ENSNBRG00000010859.1"/>
</dbReference>
<reference evidence="3" key="2">
    <citation type="submission" date="2025-09" db="UniProtKB">
        <authorList>
            <consortium name="Ensembl"/>
        </authorList>
    </citation>
    <scope>IDENTIFICATION</scope>
</reference>
<protein>
    <submittedName>
        <fullName evidence="3">Si:ch211-106h4.4</fullName>
    </submittedName>
</protein>
<dbReference type="CDD" id="cd06263">
    <property type="entry name" value="MAM"/>
    <property type="match status" value="2"/>
</dbReference>
<dbReference type="SUPFAM" id="SSF49899">
    <property type="entry name" value="Concanavalin A-like lectins/glucanases"/>
    <property type="match status" value="3"/>
</dbReference>